<dbReference type="PROSITE" id="PS01173">
    <property type="entry name" value="LIPASE_GDXG_HIS"/>
    <property type="match status" value="1"/>
</dbReference>
<dbReference type="GO" id="GO:0016787">
    <property type="term" value="F:hydrolase activity"/>
    <property type="evidence" value="ECO:0007669"/>
    <property type="project" value="UniProtKB-KW"/>
</dbReference>
<dbReference type="InterPro" id="IPR029058">
    <property type="entry name" value="AB_hydrolase_fold"/>
</dbReference>
<keyword evidence="2 3" id="KW-0378">Hydrolase</keyword>
<evidence type="ECO:0000313" key="3">
    <source>
        <dbReference type="EMBL" id="AKE38519.1"/>
    </source>
</evidence>
<dbReference type="InterPro" id="IPR002168">
    <property type="entry name" value="Lipase_GDXG_HIS_AS"/>
</dbReference>
<dbReference type="Pfam" id="PF07859">
    <property type="entry name" value="Abhydrolase_3"/>
    <property type="match status" value="1"/>
</dbReference>
<dbReference type="PANTHER" id="PTHR48081:SF8">
    <property type="entry name" value="ALPHA_BETA HYDROLASE FOLD-3 DOMAIN-CONTAINING PROTEIN-RELATED"/>
    <property type="match status" value="1"/>
</dbReference>
<evidence type="ECO:0000313" key="4">
    <source>
        <dbReference type="Proteomes" id="UP000033566"/>
    </source>
</evidence>
<evidence type="ECO:0000256" key="1">
    <source>
        <dbReference type="ARBA" id="ARBA00010515"/>
    </source>
</evidence>
<dbReference type="PATRIC" id="fig|161896.4.peg.529"/>
<dbReference type="InterPro" id="IPR050300">
    <property type="entry name" value="GDXG_lipolytic_enzyme"/>
</dbReference>
<organism evidence="3 4">
    <name type="scientific">Corynebacterium camporealensis</name>
    <dbReference type="NCBI Taxonomy" id="161896"/>
    <lineage>
        <taxon>Bacteria</taxon>
        <taxon>Bacillati</taxon>
        <taxon>Actinomycetota</taxon>
        <taxon>Actinomycetes</taxon>
        <taxon>Mycobacteriales</taxon>
        <taxon>Corynebacteriaceae</taxon>
        <taxon>Corynebacterium</taxon>
    </lineage>
</organism>
<dbReference type="PANTHER" id="PTHR48081">
    <property type="entry name" value="AB HYDROLASE SUPERFAMILY PROTEIN C4A8.06C"/>
    <property type="match status" value="1"/>
</dbReference>
<evidence type="ECO:0000256" key="2">
    <source>
        <dbReference type="ARBA" id="ARBA00022801"/>
    </source>
</evidence>
<dbReference type="Proteomes" id="UP000033566">
    <property type="component" value="Chromosome"/>
</dbReference>
<dbReference type="STRING" id="161896.UL81_02690"/>
<dbReference type="InterPro" id="IPR013094">
    <property type="entry name" value="AB_hydrolase_3"/>
</dbReference>
<accession>A0A0F6T9W8</accession>
<name>A0A0F6T9W8_9CORY</name>
<dbReference type="HOGENOM" id="CLU_110124_1_0_11"/>
<dbReference type="SUPFAM" id="SSF53474">
    <property type="entry name" value="alpha/beta-Hydrolases"/>
    <property type="match status" value="1"/>
</dbReference>
<gene>
    <name evidence="3" type="primary">lipN</name>
    <name evidence="3" type="ORF">UL81_02690</name>
</gene>
<comment type="similarity">
    <text evidence="1">Belongs to the 'GDXG' lipolytic enzyme family.</text>
</comment>
<protein>
    <submittedName>
        <fullName evidence="3">Alpha/beta hydrolase fold</fullName>
    </submittedName>
</protein>
<dbReference type="EMBL" id="CP011311">
    <property type="protein sequence ID" value="AKE38519.1"/>
    <property type="molecule type" value="Genomic_DNA"/>
</dbReference>
<proteinExistence type="inferred from homology"/>
<dbReference type="AlphaFoldDB" id="A0A0F6T9W8"/>
<reference evidence="3 4" key="1">
    <citation type="journal article" date="2015" name="Genome Announc.">
        <title>Complete Genome Sequence of Corynebacterium camporealensis DSM 44610, Isolated from the Milk of a Manchega Sheep with Subclinical Mastitis.</title>
        <authorList>
            <person name="Ruckert C."/>
            <person name="Albersmeier A."/>
            <person name="Winkler A."/>
            <person name="Tauch A."/>
        </authorList>
    </citation>
    <scope>NUCLEOTIDE SEQUENCE [LARGE SCALE GENOMIC DNA]</scope>
    <source>
        <strain evidence="3 4">DSM 44610</strain>
    </source>
</reference>
<sequence>MTNKPFHTQHDEFSGRPITEDAWPVVKEFRDAGSVRFESLEVPVLRDVYVASAQATALEETAPVDTTDLRVDEFGVRIYEPRPHEARTAETHAILFIHGGGWVMGDLATHDSPARRLAIATGYPVVAVDYRLAPEHPYPAAVEDCRTALRWLSD</sequence>
<dbReference type="Gene3D" id="3.40.50.1820">
    <property type="entry name" value="alpha/beta hydrolase"/>
    <property type="match status" value="1"/>
</dbReference>
<dbReference type="KEGG" id="ccj:UL81_02690"/>
<keyword evidence="4" id="KW-1185">Reference proteome</keyword>